<proteinExistence type="predicted"/>
<feature type="compositionally biased region" description="Low complexity" evidence="1">
    <location>
        <begin position="59"/>
        <end position="72"/>
    </location>
</feature>
<evidence type="ECO:0000256" key="1">
    <source>
        <dbReference type="SAM" id="MobiDB-lite"/>
    </source>
</evidence>
<dbReference type="AlphaFoldDB" id="A0A645DWD8"/>
<feature type="region of interest" description="Disordered" evidence="1">
    <location>
        <begin position="1"/>
        <end position="80"/>
    </location>
</feature>
<gene>
    <name evidence="2" type="ORF">SDC9_140585</name>
</gene>
<reference evidence="2" key="1">
    <citation type="submission" date="2019-08" db="EMBL/GenBank/DDBJ databases">
        <authorList>
            <person name="Kucharzyk K."/>
            <person name="Murdoch R.W."/>
            <person name="Higgins S."/>
            <person name="Loffler F."/>
        </authorList>
    </citation>
    <scope>NUCLEOTIDE SEQUENCE</scope>
</reference>
<protein>
    <submittedName>
        <fullName evidence="2">Uncharacterized protein</fullName>
    </submittedName>
</protein>
<name>A0A645DWD8_9ZZZZ</name>
<sequence>MRPTMAEFSAAVETPASTRAAPPEMVVSPAPPQEQGVASPNSATAMAITGSKPSATRNGAAMAAGAPAPAAPSRKMGTIRPTTISCTRRSLPEMRATVFFTSSIAPVFFSVFRMTKAPKTIATIFPPSLMPFQSRAS</sequence>
<evidence type="ECO:0000313" key="2">
    <source>
        <dbReference type="EMBL" id="MPM93448.1"/>
    </source>
</evidence>
<comment type="caution">
    <text evidence="2">The sequence shown here is derived from an EMBL/GenBank/DDBJ whole genome shotgun (WGS) entry which is preliminary data.</text>
</comment>
<accession>A0A645DWD8</accession>
<dbReference type="EMBL" id="VSSQ01040252">
    <property type="protein sequence ID" value="MPM93448.1"/>
    <property type="molecule type" value="Genomic_DNA"/>
</dbReference>
<organism evidence="2">
    <name type="scientific">bioreactor metagenome</name>
    <dbReference type="NCBI Taxonomy" id="1076179"/>
    <lineage>
        <taxon>unclassified sequences</taxon>
        <taxon>metagenomes</taxon>
        <taxon>ecological metagenomes</taxon>
    </lineage>
</organism>